<protein>
    <submittedName>
        <fullName evidence="1">Uncharacterized protein</fullName>
    </submittedName>
</protein>
<name>A0A645CAQ6_9ZZZZ</name>
<dbReference type="EMBL" id="VSSQ01025703">
    <property type="protein sequence ID" value="MPM74016.1"/>
    <property type="molecule type" value="Genomic_DNA"/>
</dbReference>
<organism evidence="1">
    <name type="scientific">bioreactor metagenome</name>
    <dbReference type="NCBI Taxonomy" id="1076179"/>
    <lineage>
        <taxon>unclassified sequences</taxon>
        <taxon>metagenomes</taxon>
        <taxon>ecological metagenomes</taxon>
    </lineage>
</organism>
<proteinExistence type="predicted"/>
<evidence type="ECO:0000313" key="1">
    <source>
        <dbReference type="EMBL" id="MPM74016.1"/>
    </source>
</evidence>
<comment type="caution">
    <text evidence="1">The sequence shown here is derived from an EMBL/GenBank/DDBJ whole genome shotgun (WGS) entry which is preliminary data.</text>
</comment>
<sequence length="84" mass="10220">MSLYRNSWVEFKKDRTAYFYEDTAYSYTAAWEFSDDYKTLYLNCSDDSSNTWEIDYNILKLRDKEMWLESDLGSVTMYIELIEK</sequence>
<accession>A0A645CAQ6</accession>
<gene>
    <name evidence="1" type="ORF">SDC9_121001</name>
</gene>
<reference evidence="1" key="1">
    <citation type="submission" date="2019-08" db="EMBL/GenBank/DDBJ databases">
        <authorList>
            <person name="Kucharzyk K."/>
            <person name="Murdoch R.W."/>
            <person name="Higgins S."/>
            <person name="Loffler F."/>
        </authorList>
    </citation>
    <scope>NUCLEOTIDE SEQUENCE</scope>
</reference>
<dbReference type="AlphaFoldDB" id="A0A645CAQ6"/>